<dbReference type="SUPFAM" id="SSF57701">
    <property type="entry name" value="Zn2/Cys6 DNA-binding domain"/>
    <property type="match status" value="1"/>
</dbReference>
<dbReference type="OrthoDB" id="3525185at2759"/>
<keyword evidence="1" id="KW-0539">Nucleus</keyword>
<dbReference type="InterPro" id="IPR053178">
    <property type="entry name" value="Osmoadaptation_assoc"/>
</dbReference>
<gene>
    <name evidence="3" type="ORF">BCR34DRAFT_476234</name>
</gene>
<name>A0A1Y2A1N1_9PLEO</name>
<dbReference type="InterPro" id="IPR001138">
    <property type="entry name" value="Zn2Cys6_DnaBD"/>
</dbReference>
<dbReference type="Pfam" id="PF00172">
    <property type="entry name" value="Zn_clus"/>
    <property type="match status" value="1"/>
</dbReference>
<evidence type="ECO:0000313" key="3">
    <source>
        <dbReference type="EMBL" id="ORY16406.1"/>
    </source>
</evidence>
<feature type="domain" description="Zn(2)-C6 fungal-type" evidence="2">
    <location>
        <begin position="1"/>
        <end position="27"/>
    </location>
</feature>
<dbReference type="Pfam" id="PF11951">
    <property type="entry name" value="Fungal_trans_2"/>
    <property type="match status" value="1"/>
</dbReference>
<dbReference type="GO" id="GO:0000981">
    <property type="term" value="F:DNA-binding transcription factor activity, RNA polymerase II-specific"/>
    <property type="evidence" value="ECO:0007669"/>
    <property type="project" value="InterPro"/>
</dbReference>
<accession>A0A1Y2A1N1</accession>
<dbReference type="STRING" id="1231657.A0A1Y2A1N1"/>
<evidence type="ECO:0000313" key="4">
    <source>
        <dbReference type="Proteomes" id="UP000193144"/>
    </source>
</evidence>
<dbReference type="AlphaFoldDB" id="A0A1Y2A1N1"/>
<protein>
    <recommendedName>
        <fullName evidence="2">Zn(2)-C6 fungal-type domain-containing protein</fullName>
    </recommendedName>
</protein>
<keyword evidence="4" id="KW-1185">Reference proteome</keyword>
<dbReference type="GO" id="GO:0008270">
    <property type="term" value="F:zinc ion binding"/>
    <property type="evidence" value="ECO:0007669"/>
    <property type="project" value="InterPro"/>
</dbReference>
<comment type="caution">
    <text evidence="3">The sequence shown here is derived from an EMBL/GenBank/DDBJ whole genome shotgun (WGS) entry which is preliminary data.</text>
</comment>
<dbReference type="InterPro" id="IPR021858">
    <property type="entry name" value="Fun_TF"/>
</dbReference>
<sequence>MTCRKRKKKCDLRKPKCLNCEEKGLVCGGYGREAVFINQYSTVSEPSVTRPKTPPNPFTVDPGAIVLPESLARSAYGEKSIGMFWDLYLPNDAISGHEASSLPTGKWSTIVTDLYVQDDALRVALLALSSAAVGRQHSDSWMVNQGRKLYGQGLAEMGKTLRDPRSASNEALLAAPQIMGLFEILFGTDTGLGVQARSWRSHAEGQLAMMTAIGPSAWKIGVAHELFLDSRMSAIIAGVRMRKATLLDKEEWRTVPWQLVPKTPMDSLLDIFAGVPAIMQCVESLRSAGVDGTRRETLAYCWTLESQIAIWLDDHRGRIYAPETDAPVPIDFPNLPTAHLTVIYWTTRMLLQLALLLLLSSPPGSPPRASPFLPSASPLSSSFNKDPRVYARRIARSVPYFFNSSSGIFGATMIAFPIGVTFMCYDQTGGGDDEYRKFIFVTFKRPGLPSSIQLFLKSMCEPGAQS</sequence>
<dbReference type="Gene3D" id="4.10.240.10">
    <property type="entry name" value="Zn(2)-C6 fungal-type DNA-binding domain"/>
    <property type="match status" value="1"/>
</dbReference>
<dbReference type="EMBL" id="MCFA01000018">
    <property type="protein sequence ID" value="ORY16406.1"/>
    <property type="molecule type" value="Genomic_DNA"/>
</dbReference>
<evidence type="ECO:0000256" key="1">
    <source>
        <dbReference type="ARBA" id="ARBA00023242"/>
    </source>
</evidence>
<evidence type="ECO:0000259" key="2">
    <source>
        <dbReference type="PROSITE" id="PS50048"/>
    </source>
</evidence>
<dbReference type="InterPro" id="IPR036864">
    <property type="entry name" value="Zn2-C6_fun-type_DNA-bd_sf"/>
</dbReference>
<reference evidence="3 4" key="1">
    <citation type="submission" date="2016-07" db="EMBL/GenBank/DDBJ databases">
        <title>Pervasive Adenine N6-methylation of Active Genes in Fungi.</title>
        <authorList>
            <consortium name="DOE Joint Genome Institute"/>
            <person name="Mondo S.J."/>
            <person name="Dannebaum R.O."/>
            <person name="Kuo R.C."/>
            <person name="Labutti K."/>
            <person name="Haridas S."/>
            <person name="Kuo A."/>
            <person name="Salamov A."/>
            <person name="Ahrendt S.R."/>
            <person name="Lipzen A."/>
            <person name="Sullivan W."/>
            <person name="Andreopoulos W.B."/>
            <person name="Clum A."/>
            <person name="Lindquist E."/>
            <person name="Daum C."/>
            <person name="Ramamoorthy G.K."/>
            <person name="Gryganskyi A."/>
            <person name="Culley D."/>
            <person name="Magnuson J.K."/>
            <person name="James T.Y."/>
            <person name="O'Malley M.A."/>
            <person name="Stajich J.E."/>
            <person name="Spatafora J.W."/>
            <person name="Visel A."/>
            <person name="Grigoriev I.V."/>
        </authorList>
    </citation>
    <scope>NUCLEOTIDE SEQUENCE [LARGE SCALE GENOMIC DNA]</scope>
    <source>
        <strain evidence="3 4">CBS 115471</strain>
    </source>
</reference>
<organism evidence="3 4">
    <name type="scientific">Clohesyomyces aquaticus</name>
    <dbReference type="NCBI Taxonomy" id="1231657"/>
    <lineage>
        <taxon>Eukaryota</taxon>
        <taxon>Fungi</taxon>
        <taxon>Dikarya</taxon>
        <taxon>Ascomycota</taxon>
        <taxon>Pezizomycotina</taxon>
        <taxon>Dothideomycetes</taxon>
        <taxon>Pleosporomycetidae</taxon>
        <taxon>Pleosporales</taxon>
        <taxon>Lindgomycetaceae</taxon>
        <taxon>Clohesyomyces</taxon>
    </lineage>
</organism>
<dbReference type="PANTHER" id="PTHR38111">
    <property type="entry name" value="ZN(2)-C6 FUNGAL-TYPE DOMAIN-CONTAINING PROTEIN-RELATED"/>
    <property type="match status" value="1"/>
</dbReference>
<dbReference type="Proteomes" id="UP000193144">
    <property type="component" value="Unassembled WGS sequence"/>
</dbReference>
<dbReference type="PROSITE" id="PS50048">
    <property type="entry name" value="ZN2_CY6_FUNGAL_2"/>
    <property type="match status" value="1"/>
</dbReference>
<dbReference type="CDD" id="cd00067">
    <property type="entry name" value="GAL4"/>
    <property type="match status" value="1"/>
</dbReference>
<dbReference type="PANTHER" id="PTHR38111:SF11">
    <property type="entry name" value="TRANSCRIPTION FACTOR DOMAIN-CONTAINING PROTEIN-RELATED"/>
    <property type="match status" value="1"/>
</dbReference>
<proteinExistence type="predicted"/>